<feature type="region of interest" description="Disordered" evidence="1">
    <location>
        <begin position="361"/>
        <end position="438"/>
    </location>
</feature>
<feature type="compositionally biased region" description="Basic and acidic residues" evidence="1">
    <location>
        <begin position="362"/>
        <end position="382"/>
    </location>
</feature>
<keyword evidence="3" id="KW-1185">Reference proteome</keyword>
<feature type="region of interest" description="Disordered" evidence="1">
    <location>
        <begin position="462"/>
        <end position="504"/>
    </location>
</feature>
<dbReference type="GO" id="GO:0005737">
    <property type="term" value="C:cytoplasm"/>
    <property type="evidence" value="ECO:0007669"/>
    <property type="project" value="TreeGrafter"/>
</dbReference>
<organism evidence="2 3">
    <name type="scientific">Rhynchospora pubera</name>
    <dbReference type="NCBI Taxonomy" id="906938"/>
    <lineage>
        <taxon>Eukaryota</taxon>
        <taxon>Viridiplantae</taxon>
        <taxon>Streptophyta</taxon>
        <taxon>Embryophyta</taxon>
        <taxon>Tracheophyta</taxon>
        <taxon>Spermatophyta</taxon>
        <taxon>Magnoliopsida</taxon>
        <taxon>Liliopsida</taxon>
        <taxon>Poales</taxon>
        <taxon>Cyperaceae</taxon>
        <taxon>Cyperoideae</taxon>
        <taxon>Rhynchosporeae</taxon>
        <taxon>Rhynchospora</taxon>
    </lineage>
</organism>
<dbReference type="SUPFAM" id="SSF46565">
    <property type="entry name" value="Chaperone J-domain"/>
    <property type="match status" value="1"/>
</dbReference>
<name>A0AAV8HWX6_9POAL</name>
<feature type="region of interest" description="Disordered" evidence="1">
    <location>
        <begin position="59"/>
        <end position="146"/>
    </location>
</feature>
<feature type="region of interest" description="Disordered" evidence="1">
    <location>
        <begin position="324"/>
        <end position="343"/>
    </location>
</feature>
<feature type="region of interest" description="Disordered" evidence="1">
    <location>
        <begin position="1"/>
        <end position="41"/>
    </location>
</feature>
<dbReference type="GO" id="GO:0072583">
    <property type="term" value="P:clathrin-dependent endocytosis"/>
    <property type="evidence" value="ECO:0007669"/>
    <property type="project" value="TreeGrafter"/>
</dbReference>
<dbReference type="GO" id="GO:0031982">
    <property type="term" value="C:vesicle"/>
    <property type="evidence" value="ECO:0007669"/>
    <property type="project" value="TreeGrafter"/>
</dbReference>
<feature type="compositionally biased region" description="Polar residues" evidence="1">
    <location>
        <begin position="334"/>
        <end position="343"/>
    </location>
</feature>
<dbReference type="PANTHER" id="PTHR23172:SF64">
    <property type="entry name" value="J DOMAIN-CONTAINING PROTEIN REQUIRED FOR CHLOROPLAST ACCUMULATION RESPONSE 1"/>
    <property type="match status" value="1"/>
</dbReference>
<feature type="compositionally biased region" description="Basic and acidic residues" evidence="1">
    <location>
        <begin position="390"/>
        <end position="407"/>
    </location>
</feature>
<dbReference type="AlphaFoldDB" id="A0AAV8HWX6"/>
<gene>
    <name evidence="2" type="ORF">LUZ62_032169</name>
</gene>
<dbReference type="Proteomes" id="UP001140206">
    <property type="component" value="Chromosome 1"/>
</dbReference>
<proteinExistence type="predicted"/>
<evidence type="ECO:0000313" key="2">
    <source>
        <dbReference type="EMBL" id="KAJ4819603.1"/>
    </source>
</evidence>
<sequence length="638" mass="71162">MEERLPFKDPFGTVQQRKSDVDFQDVFGGPPRRNSSIHERGRVRADSFDYLSTQRHDLVPPRRHWSGPGEKPAFGEVGVGRTSSSRRRNFGDEFFNDIFPGSDSAGSTPKRAGKDVFSSTPGSPFHSPNDQSQNKYEPASSCGSSLPAQVSHSLKFSKSQHRSDDALSESYSFPTSPSASVSSSTANLRSDIHSLYHQNSSSRLGSNATKNSSKKTTGSASLDSYINSSNFHFSFYRWAGKGVSLKFHNMPKADDGESLSAITVLPEVVIQGVDLLTDNDDDRMSTATGASKGPIDMERMDDASLVKNEELEKDSLHSDITVESAHSTQREELQSTAESTSHVKNLHELMMDDVGKSGLESVHSENEHKTKQQSDTVSEEKMRGKKVKEKVRDFIKRFNSEGSPKRDQKMRKKDKNKIGENRQGPLSPSVSESSREEKSHELKFEEAFVFAYSQLSQTNQVQQKVQENAFESSSEPQRSGDSPLERNQTFQPTSVGQTHEAQNESNLEDFEECLVEHSIEEPSEALNVSIDQDQTKISESKIREWSKGKEGNIRSLLSTLQSVLWPGSGWKPVPLVSIIEAPAVKRAYQKALLCLHPDKLQQRGAAPHEKYIAERVFEILQVHEGFLATFQVLTYVRP</sequence>
<reference evidence="2" key="1">
    <citation type="submission" date="2022-08" db="EMBL/GenBank/DDBJ databases">
        <authorList>
            <person name="Marques A."/>
        </authorList>
    </citation>
    <scope>NUCLEOTIDE SEQUENCE</scope>
    <source>
        <strain evidence="2">RhyPub2mFocal</strain>
        <tissue evidence="2">Leaves</tissue>
    </source>
</reference>
<dbReference type="FunFam" id="1.10.287.110:FF:000043">
    <property type="entry name" value="J-domain protein required for chloroplast accumulation response 1"/>
    <property type="match status" value="1"/>
</dbReference>
<dbReference type="Gene3D" id="1.10.287.110">
    <property type="entry name" value="DnaJ domain"/>
    <property type="match status" value="1"/>
</dbReference>
<evidence type="ECO:0000313" key="3">
    <source>
        <dbReference type="Proteomes" id="UP001140206"/>
    </source>
</evidence>
<dbReference type="GO" id="GO:0072318">
    <property type="term" value="P:clathrin coat disassembly"/>
    <property type="evidence" value="ECO:0007669"/>
    <property type="project" value="TreeGrafter"/>
</dbReference>
<dbReference type="PANTHER" id="PTHR23172">
    <property type="entry name" value="AUXILIN/CYCLIN G-ASSOCIATED KINASE-RELATED"/>
    <property type="match status" value="1"/>
</dbReference>
<protein>
    <submittedName>
        <fullName evidence="2">Chaperone DnaJ-domain superfamily protein</fullName>
    </submittedName>
</protein>
<dbReference type="GO" id="GO:0030276">
    <property type="term" value="F:clathrin binding"/>
    <property type="evidence" value="ECO:0007669"/>
    <property type="project" value="TreeGrafter"/>
</dbReference>
<dbReference type="InterPro" id="IPR036869">
    <property type="entry name" value="J_dom_sf"/>
</dbReference>
<evidence type="ECO:0000256" key="1">
    <source>
        <dbReference type="SAM" id="MobiDB-lite"/>
    </source>
</evidence>
<comment type="caution">
    <text evidence="2">The sequence shown here is derived from an EMBL/GenBank/DDBJ whole genome shotgun (WGS) entry which is preliminary data.</text>
</comment>
<feature type="compositionally biased region" description="Polar residues" evidence="1">
    <location>
        <begin position="117"/>
        <end position="146"/>
    </location>
</feature>
<accession>A0AAV8HWX6</accession>
<feature type="region of interest" description="Disordered" evidence="1">
    <location>
        <begin position="196"/>
        <end position="221"/>
    </location>
</feature>
<dbReference type="EMBL" id="JAMFTS010000001">
    <property type="protein sequence ID" value="KAJ4819603.1"/>
    <property type="molecule type" value="Genomic_DNA"/>
</dbReference>